<dbReference type="PANTHER" id="PTHR43861">
    <property type="entry name" value="TRANS-ACONITATE 2-METHYLTRANSFERASE-RELATED"/>
    <property type="match status" value="1"/>
</dbReference>
<dbReference type="GO" id="GO:0008757">
    <property type="term" value="F:S-adenosylmethionine-dependent methyltransferase activity"/>
    <property type="evidence" value="ECO:0007669"/>
    <property type="project" value="InterPro"/>
</dbReference>
<dbReference type="GO" id="GO:0032259">
    <property type="term" value="P:methylation"/>
    <property type="evidence" value="ECO:0007669"/>
    <property type="project" value="UniProtKB-KW"/>
</dbReference>
<dbReference type="InterPro" id="IPR013216">
    <property type="entry name" value="Methyltransf_11"/>
</dbReference>
<dbReference type="AlphaFoldDB" id="A0A0F7FV91"/>
<feature type="compositionally biased region" description="Polar residues" evidence="1">
    <location>
        <begin position="1"/>
        <end position="10"/>
    </location>
</feature>
<gene>
    <name evidence="3" type="ORF">SXIM_27330</name>
</gene>
<dbReference type="SUPFAM" id="SSF53335">
    <property type="entry name" value="S-adenosyl-L-methionine-dependent methyltransferases"/>
    <property type="match status" value="1"/>
</dbReference>
<dbReference type="PANTHER" id="PTHR43861:SF1">
    <property type="entry name" value="TRANS-ACONITATE 2-METHYLTRANSFERASE"/>
    <property type="match status" value="1"/>
</dbReference>
<dbReference type="InterPro" id="IPR029063">
    <property type="entry name" value="SAM-dependent_MTases_sf"/>
</dbReference>
<dbReference type="GO" id="GO:0017000">
    <property type="term" value="P:antibiotic biosynthetic process"/>
    <property type="evidence" value="ECO:0007669"/>
    <property type="project" value="UniProtKB-ARBA"/>
</dbReference>
<dbReference type="RefSeq" id="WP_078846913.1">
    <property type="nucleotide sequence ID" value="NZ_CP009922.3"/>
</dbReference>
<dbReference type="HOGENOM" id="CLU_049749_5_0_11"/>
<accession>A0A0F7FV91</accession>
<evidence type="ECO:0000313" key="3">
    <source>
        <dbReference type="EMBL" id="AKG44117.1"/>
    </source>
</evidence>
<dbReference type="STRING" id="408015.SXIM_27330"/>
<sequence length="254" mass="28149">MTRQPDQPDQSAPFPPPDEPDQYDAMGAEYAEHTASNIVNAHYDRPAVLALAGDVTGRRVLDVGCAAGHLSALLIERGAASVTGIDASAQMVRLAGEHCGDSGRFHHADLAAPLDFLPDASFDLVTASLVLHYLEDWSGPLAELRRVLRPGGALVMSVHHPGEDWHWFERPDYFRTERVTDTWTVAGRPRTVRFYRRPLGAAFNALRDAGFTVDRLEEPMPRPEAREQDPAWFDLLSTAPRFLYFRALRPGPGL</sequence>
<evidence type="ECO:0000313" key="4">
    <source>
        <dbReference type="Proteomes" id="UP000034034"/>
    </source>
</evidence>
<dbReference type="CDD" id="cd02440">
    <property type="entry name" value="AdoMet_MTases"/>
    <property type="match status" value="1"/>
</dbReference>
<feature type="domain" description="Methyltransferase type 11" evidence="2">
    <location>
        <begin position="61"/>
        <end position="156"/>
    </location>
</feature>
<dbReference type="KEGG" id="sxi:SXIM_27330"/>
<feature type="region of interest" description="Disordered" evidence="1">
    <location>
        <begin position="1"/>
        <end position="23"/>
    </location>
</feature>
<name>A0A0F7FV91_9ACTN</name>
<dbReference type="Gene3D" id="3.40.50.150">
    <property type="entry name" value="Vaccinia Virus protein VP39"/>
    <property type="match status" value="1"/>
</dbReference>
<proteinExistence type="predicted"/>
<dbReference type="PATRIC" id="fig|408015.6.peg.2771"/>
<evidence type="ECO:0000256" key="1">
    <source>
        <dbReference type="SAM" id="MobiDB-lite"/>
    </source>
</evidence>
<dbReference type="Proteomes" id="UP000034034">
    <property type="component" value="Chromosome"/>
</dbReference>
<dbReference type="Pfam" id="PF08241">
    <property type="entry name" value="Methyltransf_11"/>
    <property type="match status" value="1"/>
</dbReference>
<dbReference type="EMBL" id="CP009922">
    <property type="protein sequence ID" value="AKG44117.1"/>
    <property type="molecule type" value="Genomic_DNA"/>
</dbReference>
<reference evidence="3" key="1">
    <citation type="submission" date="2019-08" db="EMBL/GenBank/DDBJ databases">
        <title>Complete genome sequence of a mangrove-derived Streptomyces xiamenensis.</title>
        <authorList>
            <person name="Xu J."/>
        </authorList>
    </citation>
    <scope>NUCLEOTIDE SEQUENCE</scope>
    <source>
        <strain evidence="3">318</strain>
    </source>
</reference>
<keyword evidence="4" id="KW-1185">Reference proteome</keyword>
<organism evidence="3 4">
    <name type="scientific">Streptomyces xiamenensis</name>
    <dbReference type="NCBI Taxonomy" id="408015"/>
    <lineage>
        <taxon>Bacteria</taxon>
        <taxon>Bacillati</taxon>
        <taxon>Actinomycetota</taxon>
        <taxon>Actinomycetes</taxon>
        <taxon>Kitasatosporales</taxon>
        <taxon>Streptomycetaceae</taxon>
        <taxon>Streptomyces</taxon>
    </lineage>
</organism>
<protein>
    <submittedName>
        <fullName evidence="3">Cyclopropane fatty acid synthase/methyltransferase</fullName>
    </submittedName>
</protein>
<evidence type="ECO:0000259" key="2">
    <source>
        <dbReference type="Pfam" id="PF08241"/>
    </source>
</evidence>